<proteinExistence type="predicted"/>
<feature type="transmembrane region" description="Helical" evidence="5">
    <location>
        <begin position="205"/>
        <end position="230"/>
    </location>
</feature>
<gene>
    <name evidence="6" type="primary">oct-1_5</name>
    <name evidence="6" type="ORF">Anas_13976</name>
</gene>
<evidence type="ECO:0000256" key="5">
    <source>
        <dbReference type="SAM" id="Phobius"/>
    </source>
</evidence>
<dbReference type="Proteomes" id="UP000326759">
    <property type="component" value="Unassembled WGS sequence"/>
</dbReference>
<evidence type="ECO:0000256" key="3">
    <source>
        <dbReference type="ARBA" id="ARBA00022989"/>
    </source>
</evidence>
<organism evidence="6 7">
    <name type="scientific">Armadillidium nasatum</name>
    <dbReference type="NCBI Taxonomy" id="96803"/>
    <lineage>
        <taxon>Eukaryota</taxon>
        <taxon>Metazoa</taxon>
        <taxon>Ecdysozoa</taxon>
        <taxon>Arthropoda</taxon>
        <taxon>Crustacea</taxon>
        <taxon>Multicrustacea</taxon>
        <taxon>Malacostraca</taxon>
        <taxon>Eumalacostraca</taxon>
        <taxon>Peracarida</taxon>
        <taxon>Isopoda</taxon>
        <taxon>Oniscidea</taxon>
        <taxon>Crinocheta</taxon>
        <taxon>Armadillidiidae</taxon>
        <taxon>Armadillidium</taxon>
    </lineage>
</organism>
<evidence type="ECO:0000256" key="1">
    <source>
        <dbReference type="ARBA" id="ARBA00004141"/>
    </source>
</evidence>
<evidence type="ECO:0000313" key="6">
    <source>
        <dbReference type="EMBL" id="KAB7500696.1"/>
    </source>
</evidence>
<keyword evidence="2 5" id="KW-0812">Transmembrane</keyword>
<sequence length="264" mass="30439">MKEELKEIENNYPKFQRVETEMEEEDWPRKSSFEILLEEVGSEGKFQKILILCFMIPLAMINSIGSSDTNLLLTTPSHSCHVPRSSSSNITEEEWKNLTIPWEENSLGEMVRSSCTMFNITEEFSLSEDPSSNNLSHQKGIQGCKYGWDFDKSSWDETPATQFEWVCQDKYIVPFMFSLRYAGCASGTLLFSLISDRFGRKPTFFFVLLLHTTCSVIITFATTTFIFAILEYLISICYYTFYQMAYIIVIELLCGGKTSRLHCE</sequence>
<dbReference type="GO" id="GO:0022857">
    <property type="term" value="F:transmembrane transporter activity"/>
    <property type="evidence" value="ECO:0007669"/>
    <property type="project" value="InterPro"/>
</dbReference>
<dbReference type="PANTHER" id="PTHR24064">
    <property type="entry name" value="SOLUTE CARRIER FAMILY 22 MEMBER"/>
    <property type="match status" value="1"/>
</dbReference>
<comment type="caution">
    <text evidence="6">The sequence shown here is derived from an EMBL/GenBank/DDBJ whole genome shotgun (WGS) entry which is preliminary data.</text>
</comment>
<dbReference type="Gene3D" id="1.20.1250.20">
    <property type="entry name" value="MFS general substrate transporter like domains"/>
    <property type="match status" value="1"/>
</dbReference>
<keyword evidence="4 5" id="KW-0472">Membrane</keyword>
<dbReference type="InterPro" id="IPR005828">
    <property type="entry name" value="MFS_sugar_transport-like"/>
</dbReference>
<feature type="transmembrane region" description="Helical" evidence="5">
    <location>
        <begin position="171"/>
        <end position="193"/>
    </location>
</feature>
<comment type="subcellular location">
    <subcellularLocation>
        <location evidence="1">Membrane</location>
        <topology evidence="1">Multi-pass membrane protein</topology>
    </subcellularLocation>
</comment>
<dbReference type="InterPro" id="IPR036259">
    <property type="entry name" value="MFS_trans_sf"/>
</dbReference>
<feature type="transmembrane region" description="Helical" evidence="5">
    <location>
        <begin position="236"/>
        <end position="254"/>
    </location>
</feature>
<name>A0A5N5T2K9_9CRUS</name>
<dbReference type="AlphaFoldDB" id="A0A5N5T2K9"/>
<dbReference type="SUPFAM" id="SSF103473">
    <property type="entry name" value="MFS general substrate transporter"/>
    <property type="match status" value="1"/>
</dbReference>
<evidence type="ECO:0000313" key="7">
    <source>
        <dbReference type="Proteomes" id="UP000326759"/>
    </source>
</evidence>
<dbReference type="OrthoDB" id="2544694at2759"/>
<dbReference type="Pfam" id="PF00083">
    <property type="entry name" value="Sugar_tr"/>
    <property type="match status" value="1"/>
</dbReference>
<evidence type="ECO:0000256" key="4">
    <source>
        <dbReference type="ARBA" id="ARBA00023136"/>
    </source>
</evidence>
<dbReference type="GO" id="GO:0016020">
    <property type="term" value="C:membrane"/>
    <property type="evidence" value="ECO:0007669"/>
    <property type="project" value="UniProtKB-SubCell"/>
</dbReference>
<keyword evidence="7" id="KW-1185">Reference proteome</keyword>
<evidence type="ECO:0000256" key="2">
    <source>
        <dbReference type="ARBA" id="ARBA00022692"/>
    </source>
</evidence>
<keyword evidence="3 5" id="KW-1133">Transmembrane helix</keyword>
<accession>A0A5N5T2K9</accession>
<dbReference type="EMBL" id="SEYY01013034">
    <property type="protein sequence ID" value="KAB7500696.1"/>
    <property type="molecule type" value="Genomic_DNA"/>
</dbReference>
<reference evidence="6 7" key="1">
    <citation type="journal article" date="2019" name="PLoS Biol.">
        <title>Sex chromosomes control vertical transmission of feminizing Wolbachia symbionts in an isopod.</title>
        <authorList>
            <person name="Becking T."/>
            <person name="Chebbi M.A."/>
            <person name="Giraud I."/>
            <person name="Moumen B."/>
            <person name="Laverre T."/>
            <person name="Caubet Y."/>
            <person name="Peccoud J."/>
            <person name="Gilbert C."/>
            <person name="Cordaux R."/>
        </authorList>
    </citation>
    <scope>NUCLEOTIDE SEQUENCE [LARGE SCALE GENOMIC DNA]</scope>
    <source>
        <strain evidence="6">ANa2</strain>
        <tissue evidence="6">Whole body excluding digestive tract and cuticle</tissue>
    </source>
</reference>
<protein>
    <submittedName>
        <fullName evidence="6">Organic cation transporter 1</fullName>
    </submittedName>
</protein>